<dbReference type="OrthoDB" id="2233009at2"/>
<dbReference type="RefSeq" id="WP_091775026.1">
    <property type="nucleotide sequence ID" value="NZ_FOES01000037.1"/>
</dbReference>
<proteinExistence type="predicted"/>
<evidence type="ECO:0008006" key="3">
    <source>
        <dbReference type="Google" id="ProtNLM"/>
    </source>
</evidence>
<dbReference type="AlphaFoldDB" id="A0A1H9KD73"/>
<reference evidence="1 2" key="1">
    <citation type="submission" date="2016-10" db="EMBL/GenBank/DDBJ databases">
        <authorList>
            <person name="de Groot N.N."/>
        </authorList>
    </citation>
    <scope>NUCLEOTIDE SEQUENCE [LARGE SCALE GENOMIC DNA]</scope>
    <source>
        <strain evidence="1 2">DSM 21633</strain>
    </source>
</reference>
<dbReference type="EMBL" id="FOES01000037">
    <property type="protein sequence ID" value="SEQ96998.1"/>
    <property type="molecule type" value="Genomic_DNA"/>
</dbReference>
<evidence type="ECO:0000313" key="2">
    <source>
        <dbReference type="Proteomes" id="UP000199427"/>
    </source>
</evidence>
<sequence>MSFPRLLQSDYVDHEERQAELENMEFQVFRMRENMKEISKKYDIVGIDQTKQDHWVIVFKDANEDQAQIMVNDCKRPFKGHWDSCMQVEFKDERTVHIADIKGHEDQGYGSILMNYLKDLVRDYNFQYITGDLVERDWDHLNRLTYFYEKHNFEVDVDNDAQKGEIIWYGDL</sequence>
<evidence type="ECO:0000313" key="1">
    <source>
        <dbReference type="EMBL" id="SEQ96998.1"/>
    </source>
</evidence>
<gene>
    <name evidence="1" type="ORF">SAMN05216362_1379</name>
</gene>
<dbReference type="InterPro" id="IPR016181">
    <property type="entry name" value="Acyl_CoA_acyltransferase"/>
</dbReference>
<keyword evidence="2" id="KW-1185">Reference proteome</keyword>
<dbReference type="STRING" id="571933.SAMN05216362_1379"/>
<dbReference type="SUPFAM" id="SSF55729">
    <property type="entry name" value="Acyl-CoA N-acyltransferases (Nat)"/>
    <property type="match status" value="1"/>
</dbReference>
<dbReference type="Gene3D" id="3.40.630.30">
    <property type="match status" value="1"/>
</dbReference>
<name>A0A1H9KD73_9BACI</name>
<dbReference type="Proteomes" id="UP000199427">
    <property type="component" value="Unassembled WGS sequence"/>
</dbReference>
<organism evidence="1 2">
    <name type="scientific">Piscibacillus halophilus</name>
    <dbReference type="NCBI Taxonomy" id="571933"/>
    <lineage>
        <taxon>Bacteria</taxon>
        <taxon>Bacillati</taxon>
        <taxon>Bacillota</taxon>
        <taxon>Bacilli</taxon>
        <taxon>Bacillales</taxon>
        <taxon>Bacillaceae</taxon>
        <taxon>Piscibacillus</taxon>
    </lineage>
</organism>
<protein>
    <recommendedName>
        <fullName evidence="3">N-acetyltransferase domain-containing protein</fullName>
    </recommendedName>
</protein>
<accession>A0A1H9KD73</accession>